<dbReference type="Proteomes" id="UP001153620">
    <property type="component" value="Chromosome 2"/>
</dbReference>
<keyword evidence="9" id="KW-1185">Reference proteome</keyword>
<protein>
    <recommendedName>
        <fullName evidence="6">Annexin</fullName>
    </recommendedName>
</protein>
<dbReference type="PANTHER" id="PTHR10502">
    <property type="entry name" value="ANNEXIN"/>
    <property type="match status" value="1"/>
</dbReference>
<dbReference type="GO" id="GO:0012506">
    <property type="term" value="C:vesicle membrane"/>
    <property type="evidence" value="ECO:0007669"/>
    <property type="project" value="TreeGrafter"/>
</dbReference>
<keyword evidence="2 6" id="KW-0677">Repeat</keyword>
<dbReference type="InterPro" id="IPR018502">
    <property type="entry name" value="Annexin_repeat"/>
</dbReference>
<dbReference type="PANTHER" id="PTHR10502:SF102">
    <property type="entry name" value="ANNEXIN B11"/>
    <property type="match status" value="1"/>
</dbReference>
<dbReference type="SMART" id="SM00335">
    <property type="entry name" value="ANX"/>
    <property type="match status" value="4"/>
</dbReference>
<feature type="region of interest" description="Disordered" evidence="7">
    <location>
        <begin position="100"/>
        <end position="119"/>
    </location>
</feature>
<reference evidence="8" key="2">
    <citation type="submission" date="2022-10" db="EMBL/GenBank/DDBJ databases">
        <authorList>
            <consortium name="ENA_rothamsted_submissions"/>
            <consortium name="culmorum"/>
            <person name="King R."/>
        </authorList>
    </citation>
    <scope>NUCLEOTIDE SEQUENCE</scope>
</reference>
<keyword evidence="4 6" id="KW-0041">Annexin</keyword>
<feature type="region of interest" description="Disordered" evidence="7">
    <location>
        <begin position="1"/>
        <end position="36"/>
    </location>
</feature>
<evidence type="ECO:0000256" key="7">
    <source>
        <dbReference type="SAM" id="MobiDB-lite"/>
    </source>
</evidence>
<evidence type="ECO:0000256" key="5">
    <source>
        <dbReference type="ARBA" id="ARBA00023302"/>
    </source>
</evidence>
<feature type="compositionally biased region" description="Polar residues" evidence="7">
    <location>
        <begin position="100"/>
        <end position="112"/>
    </location>
</feature>
<dbReference type="FunFam" id="1.10.220.10:FF:000005">
    <property type="entry name" value="Annexin"/>
    <property type="match status" value="1"/>
</dbReference>
<keyword evidence="3 6" id="KW-0106">Calcium</keyword>
<dbReference type="SUPFAM" id="SSF47874">
    <property type="entry name" value="Annexin"/>
    <property type="match status" value="1"/>
</dbReference>
<dbReference type="OrthoDB" id="7780576at2759"/>
<dbReference type="GO" id="GO:0005886">
    <property type="term" value="C:plasma membrane"/>
    <property type="evidence" value="ECO:0007669"/>
    <property type="project" value="TreeGrafter"/>
</dbReference>
<dbReference type="GO" id="GO:0005737">
    <property type="term" value="C:cytoplasm"/>
    <property type="evidence" value="ECO:0007669"/>
    <property type="project" value="TreeGrafter"/>
</dbReference>
<dbReference type="PROSITE" id="PS00223">
    <property type="entry name" value="ANNEXIN_1"/>
    <property type="match status" value="1"/>
</dbReference>
<dbReference type="GO" id="GO:0005544">
    <property type="term" value="F:calcium-dependent phospholipid binding"/>
    <property type="evidence" value="ECO:0007669"/>
    <property type="project" value="UniProtKB-KW"/>
</dbReference>
<dbReference type="FunFam" id="1.10.220.10:FF:000002">
    <property type="entry name" value="Annexin"/>
    <property type="match status" value="1"/>
</dbReference>
<dbReference type="FunFam" id="1.10.220.10:FF:000001">
    <property type="entry name" value="Annexin"/>
    <property type="match status" value="1"/>
</dbReference>
<dbReference type="GO" id="GO:0005634">
    <property type="term" value="C:nucleus"/>
    <property type="evidence" value="ECO:0007669"/>
    <property type="project" value="TreeGrafter"/>
</dbReference>
<dbReference type="InterPro" id="IPR018252">
    <property type="entry name" value="Annexin_repeat_CS"/>
</dbReference>
<dbReference type="GO" id="GO:0005509">
    <property type="term" value="F:calcium ion binding"/>
    <property type="evidence" value="ECO:0007669"/>
    <property type="project" value="InterPro"/>
</dbReference>
<gene>
    <name evidence="8" type="ORF">CHIRRI_LOCUS5061</name>
</gene>
<dbReference type="GO" id="GO:0001786">
    <property type="term" value="F:phosphatidylserine binding"/>
    <property type="evidence" value="ECO:0007669"/>
    <property type="project" value="TreeGrafter"/>
</dbReference>
<evidence type="ECO:0000313" key="8">
    <source>
        <dbReference type="EMBL" id="CAG9802146.1"/>
    </source>
</evidence>
<evidence type="ECO:0000256" key="3">
    <source>
        <dbReference type="ARBA" id="ARBA00022837"/>
    </source>
</evidence>
<dbReference type="PROSITE" id="PS51897">
    <property type="entry name" value="ANNEXIN_2"/>
    <property type="match status" value="4"/>
</dbReference>
<name>A0A9N9RSD4_9DIPT</name>
<comment type="domain">
    <text evidence="6">A pair of annexin repeats may form one binding site for calcium and phospholipid.</text>
</comment>
<dbReference type="Pfam" id="PF00191">
    <property type="entry name" value="Annexin"/>
    <property type="match status" value="4"/>
</dbReference>
<keyword evidence="5 6" id="KW-0111">Calcium/phospholipid-binding</keyword>
<dbReference type="EMBL" id="OU895878">
    <property type="protein sequence ID" value="CAG9802146.1"/>
    <property type="molecule type" value="Genomic_DNA"/>
</dbReference>
<reference evidence="8" key="1">
    <citation type="submission" date="2022-01" db="EMBL/GenBank/DDBJ databases">
        <authorList>
            <person name="King R."/>
        </authorList>
    </citation>
    <scope>NUCLEOTIDE SEQUENCE</scope>
</reference>
<dbReference type="InterPro" id="IPR037104">
    <property type="entry name" value="Annexin_sf"/>
</dbReference>
<proteinExistence type="inferred from homology"/>
<accession>A0A9N9RSD4</accession>
<evidence type="ECO:0000313" key="9">
    <source>
        <dbReference type="Proteomes" id="UP001153620"/>
    </source>
</evidence>
<dbReference type="AlphaFoldDB" id="A0A9N9RSD4"/>
<organism evidence="8 9">
    <name type="scientific">Chironomus riparius</name>
    <dbReference type="NCBI Taxonomy" id="315576"/>
    <lineage>
        <taxon>Eukaryota</taxon>
        <taxon>Metazoa</taxon>
        <taxon>Ecdysozoa</taxon>
        <taxon>Arthropoda</taxon>
        <taxon>Hexapoda</taxon>
        <taxon>Insecta</taxon>
        <taxon>Pterygota</taxon>
        <taxon>Neoptera</taxon>
        <taxon>Endopterygota</taxon>
        <taxon>Diptera</taxon>
        <taxon>Nematocera</taxon>
        <taxon>Chironomoidea</taxon>
        <taxon>Chironomidae</taxon>
        <taxon>Chironominae</taxon>
        <taxon>Chironomus</taxon>
    </lineage>
</organism>
<dbReference type="InterPro" id="IPR001464">
    <property type="entry name" value="Annexin"/>
</dbReference>
<feature type="compositionally biased region" description="Low complexity" evidence="7">
    <location>
        <begin position="1"/>
        <end position="13"/>
    </location>
</feature>
<evidence type="ECO:0000256" key="2">
    <source>
        <dbReference type="ARBA" id="ARBA00022737"/>
    </source>
</evidence>
<dbReference type="PRINTS" id="PR00196">
    <property type="entry name" value="ANNEXIN"/>
</dbReference>
<comment type="similarity">
    <text evidence="1 6">Belongs to the annexin family.</text>
</comment>
<evidence type="ECO:0000256" key="1">
    <source>
        <dbReference type="ARBA" id="ARBA00007831"/>
    </source>
</evidence>
<evidence type="ECO:0000256" key="6">
    <source>
        <dbReference type="RuleBase" id="RU003540"/>
    </source>
</evidence>
<dbReference type="FunFam" id="1.10.220.10:FF:000004">
    <property type="entry name" value="Annexin"/>
    <property type="match status" value="1"/>
</dbReference>
<dbReference type="Gene3D" id="1.10.220.10">
    <property type="entry name" value="Annexin"/>
    <property type="match status" value="4"/>
</dbReference>
<sequence length="427" mass="48293">MYPNYPNQQMPYPGQAPQYPPMQNMPGYPPMPDYQNQQQMPGYPPMQQPMPGYQMQQPMPGYQMQPPMPGYQTHAPIPGQYGDFQQQQHVPQQYAPQYSHGASTMATPQSRPTVLRSPNFDASNDAAILRKAMKGFGTDEAALINVLCRRPCDQRMEIVRAYKTAYGKDLIESIKKETSGNFEKVLVALLTPKVQYYCEEIKAAMDGAGTDEDVLIEILCGGLPNREVQAITTEFNRLYGQTLEESLKTETSWSFKRLLVSLSTGNRDESMITNIDSARTDAQSLVHAGVKCFGTDESEFNRILCLRNFAQLRLVADEYQKIRGHSLEDDIKKEFSGDVEQGMVSVLRCAINRPLFFAKCLHNSVAGFGTNDRDLIRLCVTRSEIDMMDIKEEYQRKYKESLRDAIKGDTGGHYKHALYVLIGENKS</sequence>
<evidence type="ECO:0000256" key="4">
    <source>
        <dbReference type="ARBA" id="ARBA00023216"/>
    </source>
</evidence>